<protein>
    <submittedName>
        <fullName evidence="1">Uncharacterized protein</fullName>
    </submittedName>
</protein>
<reference evidence="2" key="1">
    <citation type="submission" date="2011-08" db="EMBL/GenBank/DDBJ databases">
        <authorList>
            <person name="Rombauts S."/>
        </authorList>
    </citation>
    <scope>NUCLEOTIDE SEQUENCE</scope>
    <source>
        <strain evidence="2">London</strain>
    </source>
</reference>
<evidence type="ECO:0000313" key="1">
    <source>
        <dbReference type="EnsemblMetazoa" id="tetur15g01520.1"/>
    </source>
</evidence>
<accession>T1KMG3</accession>
<sequence>MSAENINSEQTVIKVKLSGEDYRDIVIDWTDTSQVYEQQVFSRLKKYQEYLMSIVREISGIPVERTAVFSVILGDHGGEIWVTNKRAKPELETPDWIHQRLEFNRENLLNLMNGNEHFGLSPWLCCDNNKHFYIWYFFVPERFMDENECTRHFCHYLDNRAILNKFKAIITDDVLQSQMKDFLVQPRWPQFDRFIFRERWHNAYRRFNIMQYYYRSCIRRIEFHRSFYQRFDYVESDKFYLDCKKFSSTDAFSVPFAEKFVEEGDQAVPKVKSLKRFAAILSDYGPFK</sequence>
<evidence type="ECO:0000313" key="2">
    <source>
        <dbReference type="Proteomes" id="UP000015104"/>
    </source>
</evidence>
<reference evidence="1" key="2">
    <citation type="submission" date="2015-06" db="UniProtKB">
        <authorList>
            <consortium name="EnsemblMetazoa"/>
        </authorList>
    </citation>
    <scope>IDENTIFICATION</scope>
</reference>
<dbReference type="Proteomes" id="UP000015104">
    <property type="component" value="Unassembled WGS sequence"/>
</dbReference>
<proteinExistence type="predicted"/>
<name>T1KMG3_TETUR</name>
<dbReference type="EMBL" id="CAEY01000244">
    <property type="status" value="NOT_ANNOTATED_CDS"/>
    <property type="molecule type" value="Genomic_DNA"/>
</dbReference>
<keyword evidence="2" id="KW-1185">Reference proteome</keyword>
<dbReference type="HOGENOM" id="CLU_071407_2_0_1"/>
<organism evidence="1 2">
    <name type="scientific">Tetranychus urticae</name>
    <name type="common">Two-spotted spider mite</name>
    <dbReference type="NCBI Taxonomy" id="32264"/>
    <lineage>
        <taxon>Eukaryota</taxon>
        <taxon>Metazoa</taxon>
        <taxon>Ecdysozoa</taxon>
        <taxon>Arthropoda</taxon>
        <taxon>Chelicerata</taxon>
        <taxon>Arachnida</taxon>
        <taxon>Acari</taxon>
        <taxon>Acariformes</taxon>
        <taxon>Trombidiformes</taxon>
        <taxon>Prostigmata</taxon>
        <taxon>Eleutherengona</taxon>
        <taxon>Raphignathae</taxon>
        <taxon>Tetranychoidea</taxon>
        <taxon>Tetranychidae</taxon>
        <taxon>Tetranychus</taxon>
    </lineage>
</organism>
<dbReference type="AlphaFoldDB" id="T1KMG3"/>
<dbReference type="EnsemblMetazoa" id="tetur15g01520.1">
    <property type="protein sequence ID" value="tetur15g01520.1"/>
    <property type="gene ID" value="tetur15g01520"/>
</dbReference>